<dbReference type="EMBL" id="CP060782">
    <property type="protein sequence ID" value="QNP46065.1"/>
    <property type="molecule type" value="Genomic_DNA"/>
</dbReference>
<proteinExistence type="predicted"/>
<name>A0ABX6TAP4_9SPHN</name>
<evidence type="ECO:0000313" key="1">
    <source>
        <dbReference type="EMBL" id="QNP46065.1"/>
    </source>
</evidence>
<gene>
    <name evidence="1" type="ORF">H9L14_01975</name>
</gene>
<dbReference type="RefSeq" id="WP_187709018.1">
    <property type="nucleotide sequence ID" value="NZ_CP060782.1"/>
</dbReference>
<keyword evidence="2" id="KW-1185">Reference proteome</keyword>
<evidence type="ECO:0000313" key="2">
    <source>
        <dbReference type="Proteomes" id="UP000516105"/>
    </source>
</evidence>
<dbReference type="Proteomes" id="UP000516105">
    <property type="component" value="Chromosome"/>
</dbReference>
<reference evidence="1 2" key="1">
    <citation type="submission" date="2020-08" db="EMBL/GenBank/DDBJ databases">
        <title>Genome sequence of Sphingomonas sediminicola KACC 15039T.</title>
        <authorList>
            <person name="Hyun D.-W."/>
            <person name="Bae J.-W."/>
        </authorList>
    </citation>
    <scope>NUCLEOTIDE SEQUENCE [LARGE SCALE GENOMIC DNA]</scope>
    <source>
        <strain evidence="1 2">KACC 15039</strain>
    </source>
</reference>
<accession>A0ABX6TAP4</accession>
<sequence length="132" mass="14452">MARPRRPDAEAHAVREAAKIVRAETGLTSAKGIGGEIAARVVPAVMREIEGDALELALAAIERDLIGSPFQRLASCPEIDTASLFVERQVERLRARSGRYLSPTEQLVERQTIAAEVTDVLAARYDRQLRAC</sequence>
<organism evidence="1 2">
    <name type="scientific">Sphingomonas sediminicola</name>
    <dbReference type="NCBI Taxonomy" id="386874"/>
    <lineage>
        <taxon>Bacteria</taxon>
        <taxon>Pseudomonadati</taxon>
        <taxon>Pseudomonadota</taxon>
        <taxon>Alphaproteobacteria</taxon>
        <taxon>Sphingomonadales</taxon>
        <taxon>Sphingomonadaceae</taxon>
        <taxon>Sphingomonas</taxon>
    </lineage>
</organism>
<protein>
    <submittedName>
        <fullName evidence="1">Uncharacterized protein</fullName>
    </submittedName>
</protein>